<name>A0AB34TAE5_9BIFI</name>
<proteinExistence type="predicted"/>
<reference evidence="1 2" key="1">
    <citation type="journal article" date="2015" name="Int J Genomics">
        <title>Comparative Genomics Revealed Genetic Diversity and Species/Strain-Level Differences in Carbohydrate Metabolism of Three Probiotic Bifidobacterial Species.</title>
        <authorList>
            <person name="Odamaki T."/>
            <person name="Horigome A."/>
            <person name="Sugahara H."/>
            <person name="Hashikura N."/>
            <person name="Minami J."/>
            <person name="Xiao J.Z."/>
            <person name="Abe F."/>
        </authorList>
    </citation>
    <scope>NUCLEOTIDE SEQUENCE [LARGE SCALE GENOMIC DNA]</scope>
    <source>
        <strain evidence="1 2">MCC 0483</strain>
    </source>
</reference>
<dbReference type="EMBL" id="AWFK01000004">
    <property type="protein sequence ID" value="KOA51099.1"/>
    <property type="molecule type" value="Genomic_DNA"/>
</dbReference>
<dbReference type="Proteomes" id="UP000037239">
    <property type="component" value="Unassembled WGS sequence"/>
</dbReference>
<sequence>MNLDPNNLAPQPASDWRESDFVEIDSDARETIKPDGTPNSTEQIVAIFDDLALRLAVTTWADDGCTACYGEAGREILARNPDELREIARRYREFYAPAMEHVAALWEAGRDSGTIPTTEAAV</sequence>
<accession>A0AB34TAE5</accession>
<evidence type="ECO:0000313" key="2">
    <source>
        <dbReference type="Proteomes" id="UP000037239"/>
    </source>
</evidence>
<organism evidence="1 2">
    <name type="scientific">Bifidobacterium animalis subsp. animalis MCC 0483</name>
    <dbReference type="NCBI Taxonomy" id="1365955"/>
    <lineage>
        <taxon>Bacteria</taxon>
        <taxon>Bacillati</taxon>
        <taxon>Actinomycetota</taxon>
        <taxon>Actinomycetes</taxon>
        <taxon>Bifidobacteriales</taxon>
        <taxon>Bifidobacteriaceae</taxon>
        <taxon>Bifidobacterium</taxon>
    </lineage>
</organism>
<comment type="caution">
    <text evidence="1">The sequence shown here is derived from an EMBL/GenBank/DDBJ whole genome shotgun (WGS) entry which is preliminary data.</text>
</comment>
<dbReference type="AlphaFoldDB" id="A0AB34TAE5"/>
<evidence type="ECO:0000313" key="1">
    <source>
        <dbReference type="EMBL" id="KOA51099.1"/>
    </source>
</evidence>
<gene>
    <name evidence="1" type="ORF">BAAM0483_02380</name>
</gene>
<protein>
    <submittedName>
        <fullName evidence="1">Uncharacterized protein</fullName>
    </submittedName>
</protein>